<comment type="caution">
    <text evidence="15">The sequence shown here is derived from an EMBL/GenBank/DDBJ whole genome shotgun (WGS) entry which is preliminary data.</text>
</comment>
<keyword evidence="8 13" id="KW-0645">Protease</keyword>
<dbReference type="EMBL" id="JOJR01000012">
    <property type="protein sequence ID" value="RCN51621.1"/>
    <property type="molecule type" value="Genomic_DNA"/>
</dbReference>
<evidence type="ECO:0000256" key="3">
    <source>
        <dbReference type="ARBA" id="ARBA00008290"/>
    </source>
</evidence>
<proteinExistence type="inferred from homology"/>
<feature type="region of interest" description="Disordered" evidence="14">
    <location>
        <begin position="272"/>
        <end position="294"/>
    </location>
</feature>
<comment type="cofactor">
    <cofactor evidence="2">
        <name>Zn(2+)</name>
        <dbReference type="ChEBI" id="CHEBI:29105"/>
    </cofactor>
</comment>
<dbReference type="Gene3D" id="2.30.250.10">
    <property type="entry name" value="Aminopeptidase i, Domain 2"/>
    <property type="match status" value="1"/>
</dbReference>
<keyword evidence="7 13" id="KW-0031">Aminopeptidase</keyword>
<evidence type="ECO:0000256" key="11">
    <source>
        <dbReference type="ARBA" id="ARBA00022833"/>
    </source>
</evidence>
<accession>A0A368H4S9</accession>
<dbReference type="FunFam" id="2.30.250.10:FF:000001">
    <property type="entry name" value="Aspartyl aminopeptidase 1"/>
    <property type="match status" value="1"/>
</dbReference>
<evidence type="ECO:0000256" key="10">
    <source>
        <dbReference type="ARBA" id="ARBA00022801"/>
    </source>
</evidence>
<name>A0A368H4S9_ANCCA</name>
<dbReference type="SUPFAM" id="SSF101821">
    <property type="entry name" value="Aminopeptidase/glucanase lid domain"/>
    <property type="match status" value="1"/>
</dbReference>
<protein>
    <recommendedName>
        <fullName evidence="6">Aspartyl aminopeptidase</fullName>
        <ecNumber evidence="5">3.4.11.21</ecNumber>
    </recommendedName>
</protein>
<evidence type="ECO:0000313" key="16">
    <source>
        <dbReference type="Proteomes" id="UP000252519"/>
    </source>
</evidence>
<dbReference type="InterPro" id="IPR001948">
    <property type="entry name" value="Peptidase_M18"/>
</dbReference>
<sequence>MLAITAIRFRSRNVAMPVLMILKDRLIIVSIRQLFTLVIHYLNCENSCNYLASSFLVAPPPYSAPIHKFCSSTRKPTKMSCPSVPEIRKEAEEFLTFLNKAVTPFHAVQECKERLLQYGFQELGEASRWDIRPNGKYFVTKNRTAIIAFAVGGAFVPGNGFSIVVGHTDSPCLRVKPISKLQSENCNQVGVSTYGGGIWRTWFDRDLSVAGEVVVRAGDTLSRRLINIEHPILYIPNLAIHLTKDRDTFTCNNETDLRPILETFAAAGINSTKKTKRDDETNANQNDAGKDPRDIVSDHHANFLDMIAVAAHTTPDQIVDMDLYLYDTNPARIGGIHDEFITGARLDNLVGTFTAIQGLIASLVDERLLVDDVNIRMAACFDNEEVGSQTAMGAQSSFTEYVLRRLSAGGDQHAFEEAIGRSLLISADQAHASHPNYASKHEDNHRPTFHGGVVVKVNVNQRYATTSTTHAVIKQIAAEANVPLQKMIVRNDSPCGSTVGPILAARLGLQTVDVGCPQLAMHSIREMADTSSISQATRHSSTGCGLYYRHFYTEGQLMKKSELWFHT</sequence>
<dbReference type="GO" id="GO:0008270">
    <property type="term" value="F:zinc ion binding"/>
    <property type="evidence" value="ECO:0007669"/>
    <property type="project" value="InterPro"/>
</dbReference>
<evidence type="ECO:0000256" key="5">
    <source>
        <dbReference type="ARBA" id="ARBA00011965"/>
    </source>
</evidence>
<dbReference type="OrthoDB" id="9880441at2759"/>
<keyword evidence="9 13" id="KW-0479">Metal-binding</keyword>
<dbReference type="STRING" id="29170.A0A368H4S9"/>
<dbReference type="InterPro" id="IPR023358">
    <property type="entry name" value="Peptidase_M18_dom2"/>
</dbReference>
<dbReference type="Gene3D" id="3.40.630.10">
    <property type="entry name" value="Zn peptidases"/>
    <property type="match status" value="1"/>
</dbReference>
<comment type="subunit">
    <text evidence="4">Tetrahedron-shaped homododecamer built from six homodimers.</text>
</comment>
<comment type="similarity">
    <text evidence="3 13">Belongs to the peptidase M18 family.</text>
</comment>
<evidence type="ECO:0000256" key="6">
    <source>
        <dbReference type="ARBA" id="ARBA00015118"/>
    </source>
</evidence>
<keyword evidence="12 13" id="KW-0482">Metalloprotease</keyword>
<reference evidence="15 16" key="1">
    <citation type="submission" date="2014-10" db="EMBL/GenBank/DDBJ databases">
        <title>Draft genome of the hookworm Ancylostoma caninum.</title>
        <authorList>
            <person name="Mitreva M."/>
        </authorList>
    </citation>
    <scope>NUCLEOTIDE SEQUENCE [LARGE SCALE GENOMIC DNA]</scope>
    <source>
        <strain evidence="15 16">Baltimore</strain>
    </source>
</reference>
<dbReference type="NCBIfam" id="NF002759">
    <property type="entry name" value="PRK02813.1"/>
    <property type="match status" value="1"/>
</dbReference>
<evidence type="ECO:0000313" key="15">
    <source>
        <dbReference type="EMBL" id="RCN51621.1"/>
    </source>
</evidence>
<dbReference type="GO" id="GO:0004177">
    <property type="term" value="F:aminopeptidase activity"/>
    <property type="evidence" value="ECO:0007669"/>
    <property type="project" value="UniProtKB-KW"/>
</dbReference>
<evidence type="ECO:0000256" key="2">
    <source>
        <dbReference type="ARBA" id="ARBA00001947"/>
    </source>
</evidence>
<evidence type="ECO:0000256" key="8">
    <source>
        <dbReference type="ARBA" id="ARBA00022670"/>
    </source>
</evidence>
<dbReference type="PANTHER" id="PTHR28570">
    <property type="entry name" value="ASPARTYL AMINOPEPTIDASE"/>
    <property type="match status" value="1"/>
</dbReference>
<dbReference type="GO" id="GO:0005737">
    <property type="term" value="C:cytoplasm"/>
    <property type="evidence" value="ECO:0007669"/>
    <property type="project" value="UniProtKB-ARBA"/>
</dbReference>
<dbReference type="AlphaFoldDB" id="A0A368H4S9"/>
<evidence type="ECO:0000256" key="12">
    <source>
        <dbReference type="ARBA" id="ARBA00023049"/>
    </source>
</evidence>
<evidence type="ECO:0000256" key="14">
    <source>
        <dbReference type="SAM" id="MobiDB-lite"/>
    </source>
</evidence>
<gene>
    <name evidence="15" type="ORF">ANCCAN_02288</name>
</gene>
<dbReference type="PRINTS" id="PR00932">
    <property type="entry name" value="AMINO1PTASE"/>
</dbReference>
<keyword evidence="11 13" id="KW-0862">Zinc</keyword>
<dbReference type="GO" id="GO:0008237">
    <property type="term" value="F:metallopeptidase activity"/>
    <property type="evidence" value="ECO:0007669"/>
    <property type="project" value="UniProtKB-KW"/>
</dbReference>
<organism evidence="15 16">
    <name type="scientific">Ancylostoma caninum</name>
    <name type="common">Dog hookworm</name>
    <dbReference type="NCBI Taxonomy" id="29170"/>
    <lineage>
        <taxon>Eukaryota</taxon>
        <taxon>Metazoa</taxon>
        <taxon>Ecdysozoa</taxon>
        <taxon>Nematoda</taxon>
        <taxon>Chromadorea</taxon>
        <taxon>Rhabditida</taxon>
        <taxon>Rhabditina</taxon>
        <taxon>Rhabditomorpha</taxon>
        <taxon>Strongyloidea</taxon>
        <taxon>Ancylostomatidae</taxon>
        <taxon>Ancylostomatinae</taxon>
        <taxon>Ancylostoma</taxon>
    </lineage>
</organism>
<evidence type="ECO:0000256" key="1">
    <source>
        <dbReference type="ARBA" id="ARBA00001335"/>
    </source>
</evidence>
<evidence type="ECO:0000256" key="7">
    <source>
        <dbReference type="ARBA" id="ARBA00022438"/>
    </source>
</evidence>
<keyword evidence="16" id="KW-1185">Reference proteome</keyword>
<evidence type="ECO:0000256" key="4">
    <source>
        <dbReference type="ARBA" id="ARBA00011395"/>
    </source>
</evidence>
<keyword evidence="10 13" id="KW-0378">Hydrolase</keyword>
<evidence type="ECO:0000256" key="9">
    <source>
        <dbReference type="ARBA" id="ARBA00022723"/>
    </source>
</evidence>
<dbReference type="GO" id="GO:0006508">
    <property type="term" value="P:proteolysis"/>
    <property type="evidence" value="ECO:0007669"/>
    <property type="project" value="UniProtKB-KW"/>
</dbReference>
<dbReference type="Pfam" id="PF02127">
    <property type="entry name" value="Peptidase_M18"/>
    <property type="match status" value="1"/>
</dbReference>
<dbReference type="CDD" id="cd05658">
    <property type="entry name" value="M18_DAP"/>
    <property type="match status" value="1"/>
</dbReference>
<dbReference type="EC" id="3.4.11.21" evidence="5"/>
<dbReference type="PANTHER" id="PTHR28570:SF3">
    <property type="entry name" value="ASPARTYL AMINOPEPTIDASE"/>
    <property type="match status" value="1"/>
</dbReference>
<comment type="catalytic activity">
    <reaction evidence="1">
        <text>Release of an N-terminal aspartate or glutamate from a peptide, with a preference for aspartate.</text>
        <dbReference type="EC" id="3.4.11.21"/>
    </reaction>
</comment>
<dbReference type="SUPFAM" id="SSF53187">
    <property type="entry name" value="Zn-dependent exopeptidases"/>
    <property type="match status" value="1"/>
</dbReference>
<evidence type="ECO:0000256" key="13">
    <source>
        <dbReference type="RuleBase" id="RU004386"/>
    </source>
</evidence>
<dbReference type="Proteomes" id="UP000252519">
    <property type="component" value="Unassembled WGS sequence"/>
</dbReference>